<comment type="subcellular location">
    <subcellularLocation>
        <location evidence="1">Membrane</location>
        <topology evidence="1">Multi-pass membrane protein</topology>
    </subcellularLocation>
</comment>
<organism evidence="8 9">
    <name type="scientific">Eiseniibacteriota bacterium</name>
    <dbReference type="NCBI Taxonomy" id="2212470"/>
    <lineage>
        <taxon>Bacteria</taxon>
        <taxon>Candidatus Eiseniibacteriota</taxon>
    </lineage>
</organism>
<feature type="transmembrane region" description="Helical" evidence="6">
    <location>
        <begin position="97"/>
        <end position="118"/>
    </location>
</feature>
<feature type="transmembrane region" description="Helical" evidence="6">
    <location>
        <begin position="130"/>
        <end position="155"/>
    </location>
</feature>
<keyword evidence="5 6" id="KW-0472">Membrane</keyword>
<evidence type="ECO:0000256" key="5">
    <source>
        <dbReference type="ARBA" id="ARBA00023136"/>
    </source>
</evidence>
<dbReference type="GO" id="GO:0016020">
    <property type="term" value="C:membrane"/>
    <property type="evidence" value="ECO:0007669"/>
    <property type="project" value="UniProtKB-SubCell"/>
</dbReference>
<evidence type="ECO:0000256" key="2">
    <source>
        <dbReference type="ARBA" id="ARBA00006143"/>
    </source>
</evidence>
<dbReference type="PANTHER" id="PTHR31272:SF6">
    <property type="entry name" value="CYTOCHROME C-TYPE BIOGENESIS CCDA-LIKE CHLOROPLASTIC PROTEIN"/>
    <property type="match status" value="1"/>
</dbReference>
<feature type="domain" description="Cytochrome C biogenesis protein transmembrane" evidence="7">
    <location>
        <begin position="19"/>
        <end position="203"/>
    </location>
</feature>
<dbReference type="AlphaFoldDB" id="A0A956SFP7"/>
<protein>
    <submittedName>
        <fullName evidence="8">Cytochrome C biogenesis protein</fullName>
    </submittedName>
</protein>
<dbReference type="Pfam" id="PF02683">
    <property type="entry name" value="DsbD_TM"/>
    <property type="match status" value="1"/>
</dbReference>
<keyword evidence="4 6" id="KW-1133">Transmembrane helix</keyword>
<gene>
    <name evidence="8" type="ORF">KDA27_22055</name>
</gene>
<feature type="transmembrane region" description="Helical" evidence="6">
    <location>
        <begin position="60"/>
        <end position="85"/>
    </location>
</feature>
<dbReference type="InterPro" id="IPR003834">
    <property type="entry name" value="Cyt_c_assmbl_TM_dom"/>
</dbReference>
<comment type="caution">
    <text evidence="8">The sequence shown here is derived from an EMBL/GenBank/DDBJ whole genome shotgun (WGS) entry which is preliminary data.</text>
</comment>
<proteinExistence type="inferred from homology"/>
<reference evidence="8" key="2">
    <citation type="journal article" date="2021" name="Microbiome">
        <title>Successional dynamics and alternative stable states in a saline activated sludge microbial community over 9 years.</title>
        <authorList>
            <person name="Wang Y."/>
            <person name="Ye J."/>
            <person name="Ju F."/>
            <person name="Liu L."/>
            <person name="Boyd J.A."/>
            <person name="Deng Y."/>
            <person name="Parks D.H."/>
            <person name="Jiang X."/>
            <person name="Yin X."/>
            <person name="Woodcroft B.J."/>
            <person name="Tyson G.W."/>
            <person name="Hugenholtz P."/>
            <person name="Polz M.F."/>
            <person name="Zhang T."/>
        </authorList>
    </citation>
    <scope>NUCLEOTIDE SEQUENCE</scope>
    <source>
        <strain evidence="8">HKST-UBA02</strain>
    </source>
</reference>
<evidence type="ECO:0000256" key="6">
    <source>
        <dbReference type="SAM" id="Phobius"/>
    </source>
</evidence>
<evidence type="ECO:0000256" key="1">
    <source>
        <dbReference type="ARBA" id="ARBA00004141"/>
    </source>
</evidence>
<keyword evidence="3 6" id="KW-0812">Transmembrane</keyword>
<accession>A0A956SFP7</accession>
<evidence type="ECO:0000313" key="9">
    <source>
        <dbReference type="Proteomes" id="UP000739538"/>
    </source>
</evidence>
<dbReference type="PANTHER" id="PTHR31272">
    <property type="entry name" value="CYTOCHROME C-TYPE BIOGENESIS PROTEIN HI_1454-RELATED"/>
    <property type="match status" value="1"/>
</dbReference>
<feature type="transmembrane region" description="Helical" evidence="6">
    <location>
        <begin position="211"/>
        <end position="229"/>
    </location>
</feature>
<evidence type="ECO:0000313" key="8">
    <source>
        <dbReference type="EMBL" id="MCA9758496.1"/>
    </source>
</evidence>
<reference evidence="8" key="1">
    <citation type="submission" date="2020-04" db="EMBL/GenBank/DDBJ databases">
        <authorList>
            <person name="Zhang T."/>
        </authorList>
    </citation>
    <scope>NUCLEOTIDE SEQUENCE</scope>
    <source>
        <strain evidence="8">HKST-UBA02</strain>
    </source>
</reference>
<evidence type="ECO:0000259" key="7">
    <source>
        <dbReference type="Pfam" id="PF02683"/>
    </source>
</evidence>
<name>A0A956SFP7_UNCEI</name>
<dbReference type="GO" id="GO:0017004">
    <property type="term" value="P:cytochrome complex assembly"/>
    <property type="evidence" value="ECO:0007669"/>
    <property type="project" value="InterPro"/>
</dbReference>
<dbReference type="EMBL" id="JAGQHS010000179">
    <property type="protein sequence ID" value="MCA9758496.1"/>
    <property type="molecule type" value="Genomic_DNA"/>
</dbReference>
<comment type="similarity">
    <text evidence="2">Belongs to the DsbD family.</text>
</comment>
<evidence type="ECO:0000256" key="4">
    <source>
        <dbReference type="ARBA" id="ARBA00022989"/>
    </source>
</evidence>
<sequence>MNELFGTLTQAVHGSVPVALGAAFVWGVLSIVLSPCHLASIPLIVAFIGGQGLSSPRRAFVTALVFALGILVTIAAIGGVTAALGRMLGDVGRYVNYGLALIFLCLGLHFLGVVPLPWSGGGPTGPKRQGLLGAFVLGLVFGVGVGPCTFAYMAPMLGVTLKVASTSWLYGATLLLAYGVGHCAVIVLAGTSAQLVQRYLNWNEGSRGASLLRQACGVLVILGGAYLVYTAP</sequence>
<evidence type="ECO:0000256" key="3">
    <source>
        <dbReference type="ARBA" id="ARBA00022692"/>
    </source>
</evidence>
<feature type="transmembrane region" description="Helical" evidence="6">
    <location>
        <begin position="167"/>
        <end position="190"/>
    </location>
</feature>
<dbReference type="Proteomes" id="UP000739538">
    <property type="component" value="Unassembled WGS sequence"/>
</dbReference>
<feature type="transmembrane region" description="Helical" evidence="6">
    <location>
        <begin position="20"/>
        <end position="48"/>
    </location>
</feature>
<dbReference type="InterPro" id="IPR051790">
    <property type="entry name" value="Cytochrome_c-biogenesis_DsbD"/>
</dbReference>